<keyword evidence="6" id="KW-1185">Reference proteome</keyword>
<keyword evidence="4" id="KW-0143">Chaperone</keyword>
<dbReference type="GO" id="GO:0006417">
    <property type="term" value="P:regulation of translation"/>
    <property type="evidence" value="ECO:0007669"/>
    <property type="project" value="UniProtKB-KW"/>
</dbReference>
<evidence type="ECO:0000313" key="5">
    <source>
        <dbReference type="EMBL" id="MBB6671519.1"/>
    </source>
</evidence>
<comment type="subunit">
    <text evidence="4">Interacts with translational regulator CsrA and flagellin(s).</text>
</comment>
<keyword evidence="3 4" id="KW-0810">Translation regulation</keyword>
<dbReference type="HAMAP" id="MF_01185">
    <property type="entry name" value="FliW"/>
    <property type="match status" value="1"/>
</dbReference>
<dbReference type="Proteomes" id="UP000547209">
    <property type="component" value="Unassembled WGS sequence"/>
</dbReference>
<name>A0A7X0RPX5_9BACL</name>
<keyword evidence="5" id="KW-0282">Flagellum</keyword>
<dbReference type="GO" id="GO:0044780">
    <property type="term" value="P:bacterial-type flagellum assembly"/>
    <property type="evidence" value="ECO:0007669"/>
    <property type="project" value="UniProtKB-UniRule"/>
</dbReference>
<keyword evidence="5" id="KW-0966">Cell projection</keyword>
<keyword evidence="2 4" id="KW-1005">Bacterial flagellum biogenesis</keyword>
<dbReference type="InterPro" id="IPR024046">
    <property type="entry name" value="Flagellar_assmbl_FliW_dom_sf"/>
</dbReference>
<comment type="function">
    <text evidence="4">Acts as an anti-CsrA protein, binds CsrA and prevents it from repressing translation of its target genes, one of which is flagellin. Binds to flagellin and participates in the assembly of the flagellum.</text>
</comment>
<evidence type="ECO:0000256" key="3">
    <source>
        <dbReference type="ARBA" id="ARBA00022845"/>
    </source>
</evidence>
<reference evidence="5 6" key="1">
    <citation type="submission" date="2020-08" db="EMBL/GenBank/DDBJ databases">
        <title>Cohnella phylogeny.</title>
        <authorList>
            <person name="Dunlap C."/>
        </authorList>
    </citation>
    <scope>NUCLEOTIDE SEQUENCE [LARGE SCALE GENOMIC DNA]</scope>
    <source>
        <strain evidence="5 6">DSM 28246</strain>
    </source>
</reference>
<evidence type="ECO:0000313" key="6">
    <source>
        <dbReference type="Proteomes" id="UP000547209"/>
    </source>
</evidence>
<dbReference type="InterPro" id="IPR003775">
    <property type="entry name" value="Flagellar_assembly_factor_FliW"/>
</dbReference>
<dbReference type="PANTHER" id="PTHR39190">
    <property type="entry name" value="FLAGELLAR ASSEMBLY FACTOR FLIW"/>
    <property type="match status" value="1"/>
</dbReference>
<comment type="caution">
    <text evidence="5">The sequence shown here is derived from an EMBL/GenBank/DDBJ whole genome shotgun (WGS) entry which is preliminary data.</text>
</comment>
<dbReference type="GO" id="GO:0005737">
    <property type="term" value="C:cytoplasm"/>
    <property type="evidence" value="ECO:0007669"/>
    <property type="project" value="UniProtKB-SubCell"/>
</dbReference>
<proteinExistence type="inferred from homology"/>
<keyword evidence="1 4" id="KW-0963">Cytoplasm</keyword>
<dbReference type="RefSeq" id="WP_185142998.1">
    <property type="nucleotide sequence ID" value="NZ_JACJVP010000021.1"/>
</dbReference>
<comment type="subcellular location">
    <subcellularLocation>
        <location evidence="4">Cytoplasm</location>
    </subcellularLocation>
</comment>
<evidence type="ECO:0000256" key="2">
    <source>
        <dbReference type="ARBA" id="ARBA00022795"/>
    </source>
</evidence>
<evidence type="ECO:0000256" key="4">
    <source>
        <dbReference type="HAMAP-Rule" id="MF_01185"/>
    </source>
</evidence>
<dbReference type="PANTHER" id="PTHR39190:SF1">
    <property type="entry name" value="FLAGELLAR ASSEMBLY FACTOR FLIW"/>
    <property type="match status" value="1"/>
</dbReference>
<organism evidence="5 6">
    <name type="scientific">Cohnella nanjingensis</name>
    <dbReference type="NCBI Taxonomy" id="1387779"/>
    <lineage>
        <taxon>Bacteria</taxon>
        <taxon>Bacillati</taxon>
        <taxon>Bacillota</taxon>
        <taxon>Bacilli</taxon>
        <taxon>Bacillales</taxon>
        <taxon>Paenibacillaceae</taxon>
        <taxon>Cohnella</taxon>
    </lineage>
</organism>
<sequence length="146" mass="15867">MLASLFGKPISTKGTILGFSELDAFILVPVDESNTDSPFAYLQSATEPEIGFLVADPFAFYRDYELRLTEQDKAALATENPREVAVLSIVTIANPFNQSTINRLAPLVVHVDKLVGIQIVLPPESAYTTRDPLFGAPSPEGREPAC</sequence>
<dbReference type="SUPFAM" id="SSF141457">
    <property type="entry name" value="BH3618-like"/>
    <property type="match status" value="1"/>
</dbReference>
<evidence type="ECO:0000256" key="1">
    <source>
        <dbReference type="ARBA" id="ARBA00022490"/>
    </source>
</evidence>
<dbReference type="AlphaFoldDB" id="A0A7X0RPX5"/>
<accession>A0A7X0RPX5</accession>
<comment type="similarity">
    <text evidence="4">Belongs to the FliW family.</text>
</comment>
<gene>
    <name evidence="4" type="primary">fliW</name>
    <name evidence="5" type="ORF">H7C19_12585</name>
</gene>
<protein>
    <recommendedName>
        <fullName evidence="4">Flagellar assembly factor FliW</fullName>
    </recommendedName>
</protein>
<keyword evidence="5" id="KW-0969">Cilium</keyword>
<dbReference type="Pfam" id="PF02623">
    <property type="entry name" value="FliW"/>
    <property type="match status" value="1"/>
</dbReference>
<dbReference type="Gene3D" id="2.30.290.10">
    <property type="entry name" value="BH3618-like"/>
    <property type="match status" value="1"/>
</dbReference>
<dbReference type="EMBL" id="JACJVP010000021">
    <property type="protein sequence ID" value="MBB6671519.1"/>
    <property type="molecule type" value="Genomic_DNA"/>
</dbReference>